<accession>A0ABW8EFC2</accession>
<evidence type="ECO:0000313" key="2">
    <source>
        <dbReference type="EMBL" id="MFJ2821942.1"/>
    </source>
</evidence>
<proteinExistence type="predicted"/>
<keyword evidence="3" id="KW-1185">Reference proteome</keyword>
<dbReference type="InterPro" id="IPR010982">
    <property type="entry name" value="Lambda_DNA-bd_dom_sf"/>
</dbReference>
<dbReference type="SMART" id="SM00530">
    <property type="entry name" value="HTH_XRE"/>
    <property type="match status" value="1"/>
</dbReference>
<organism evidence="2 3">
    <name type="scientific">Streptomyces toxytricini</name>
    <name type="common">Actinomyces toxytricini</name>
    <dbReference type="NCBI Taxonomy" id="67369"/>
    <lineage>
        <taxon>Bacteria</taxon>
        <taxon>Bacillati</taxon>
        <taxon>Actinomycetota</taxon>
        <taxon>Actinomycetes</taxon>
        <taxon>Kitasatosporales</taxon>
        <taxon>Streptomycetaceae</taxon>
        <taxon>Streptomyces</taxon>
    </lineage>
</organism>
<dbReference type="Proteomes" id="UP001617351">
    <property type="component" value="Unassembled WGS sequence"/>
</dbReference>
<reference evidence="2 3" key="1">
    <citation type="submission" date="2024-10" db="EMBL/GenBank/DDBJ databases">
        <title>The Natural Products Discovery Center: Release of the First 8490 Sequenced Strains for Exploring Actinobacteria Biosynthetic Diversity.</title>
        <authorList>
            <person name="Kalkreuter E."/>
            <person name="Kautsar S.A."/>
            <person name="Yang D."/>
            <person name="Bader C.D."/>
            <person name="Teijaro C.N."/>
            <person name="Fluegel L."/>
            <person name="Davis C.M."/>
            <person name="Simpson J.R."/>
            <person name="Lauterbach L."/>
            <person name="Steele A.D."/>
            <person name="Gui C."/>
            <person name="Meng S."/>
            <person name="Li G."/>
            <person name="Viehrig K."/>
            <person name="Ye F."/>
            <person name="Su P."/>
            <person name="Kiefer A.F."/>
            <person name="Nichols A."/>
            <person name="Cepeda A.J."/>
            <person name="Yan W."/>
            <person name="Fan B."/>
            <person name="Jiang Y."/>
            <person name="Adhikari A."/>
            <person name="Zheng C.-J."/>
            <person name="Schuster L."/>
            <person name="Cowan T.M."/>
            <person name="Smanski M.J."/>
            <person name="Chevrette M.G."/>
            <person name="De Carvalho L.P.S."/>
            <person name="Shen B."/>
        </authorList>
    </citation>
    <scope>NUCLEOTIDE SEQUENCE [LARGE SCALE GENOMIC DNA]</scope>
    <source>
        <strain evidence="2 3">NPDC087220</strain>
    </source>
</reference>
<evidence type="ECO:0000259" key="1">
    <source>
        <dbReference type="PROSITE" id="PS50943"/>
    </source>
</evidence>
<dbReference type="CDD" id="cd00093">
    <property type="entry name" value="HTH_XRE"/>
    <property type="match status" value="1"/>
</dbReference>
<gene>
    <name evidence="2" type="ORF">ACIO7M_12605</name>
</gene>
<dbReference type="InterPro" id="IPR001387">
    <property type="entry name" value="Cro/C1-type_HTH"/>
</dbReference>
<dbReference type="RefSeq" id="WP_402380205.1">
    <property type="nucleotide sequence ID" value="NZ_JBIUYY010000004.1"/>
</dbReference>
<protein>
    <submittedName>
        <fullName evidence="2">Helix-turn-helix domain-containing protein</fullName>
    </submittedName>
</protein>
<dbReference type="Pfam" id="PF13560">
    <property type="entry name" value="HTH_31"/>
    <property type="match status" value="1"/>
</dbReference>
<dbReference type="Pfam" id="PF19054">
    <property type="entry name" value="DUF5753"/>
    <property type="match status" value="1"/>
</dbReference>
<evidence type="ECO:0000313" key="3">
    <source>
        <dbReference type="Proteomes" id="UP001617351"/>
    </source>
</evidence>
<sequence length="316" mass="34986">MSTDFQNARVALGARLRELRIEAGLNGKDFAARIGWQRSKVSRLENGKQTATEADTDAWAAAAGVPGQAADLRSRLRGLESQQRSWRRQLAGGHRPVQDRYTVEYQRTTTMRGYEATVIPGLFQTPDYARHLIEANSTLMQSPRDIEAVVAARMRRQEVLYQAGKLFRVLVWEGALYALVCPRLVMAGQLDRLVGLIGMGTVELGIVPLGAPLPLTPKHGFWIFDEEREARARRTVCGLTWCRSARLRIVGLPCSASRRMAAKSAGLSTVAVTWRLGLVGSGRFCRARSPSARSSTSWRRPVTAASRSALGRFPWP</sequence>
<dbReference type="InterPro" id="IPR043917">
    <property type="entry name" value="DUF5753"/>
</dbReference>
<dbReference type="SUPFAM" id="SSF47413">
    <property type="entry name" value="lambda repressor-like DNA-binding domains"/>
    <property type="match status" value="1"/>
</dbReference>
<comment type="caution">
    <text evidence="2">The sequence shown here is derived from an EMBL/GenBank/DDBJ whole genome shotgun (WGS) entry which is preliminary data.</text>
</comment>
<dbReference type="PROSITE" id="PS50943">
    <property type="entry name" value="HTH_CROC1"/>
    <property type="match status" value="1"/>
</dbReference>
<feature type="domain" description="HTH cro/C1-type" evidence="1">
    <location>
        <begin position="16"/>
        <end position="52"/>
    </location>
</feature>
<dbReference type="Gene3D" id="1.10.260.40">
    <property type="entry name" value="lambda repressor-like DNA-binding domains"/>
    <property type="match status" value="1"/>
</dbReference>
<dbReference type="EMBL" id="JBIUYY010000004">
    <property type="protein sequence ID" value="MFJ2821942.1"/>
    <property type="molecule type" value="Genomic_DNA"/>
</dbReference>
<name>A0ABW8EFC2_STRT5</name>